<evidence type="ECO:0000256" key="5">
    <source>
        <dbReference type="ARBA" id="ARBA00022898"/>
    </source>
</evidence>
<evidence type="ECO:0000256" key="3">
    <source>
        <dbReference type="ARBA" id="ARBA00022666"/>
    </source>
</evidence>
<dbReference type="Gene3D" id="3.40.640.10">
    <property type="entry name" value="Type I PLP-dependent aspartate aminotransferase-like (Major domain)"/>
    <property type="match status" value="1"/>
</dbReference>
<dbReference type="EC" id="4.4.1.14" evidence="8"/>
<evidence type="ECO:0000256" key="10">
    <source>
        <dbReference type="ARBA" id="ARBA00049554"/>
    </source>
</evidence>
<keyword evidence="12" id="KW-0812">Transmembrane</keyword>
<feature type="region of interest" description="Disordered" evidence="11">
    <location>
        <begin position="1"/>
        <end position="29"/>
    </location>
</feature>
<dbReference type="PANTHER" id="PTHR43795">
    <property type="entry name" value="BIFUNCTIONAL ASPARTATE AMINOTRANSFERASE AND GLUTAMATE/ASPARTATE-PREPHENATE AMINOTRANSFERASE-RELATED"/>
    <property type="match status" value="1"/>
</dbReference>
<evidence type="ECO:0000256" key="1">
    <source>
        <dbReference type="ARBA" id="ARBA00007441"/>
    </source>
</evidence>
<organism evidence="14 15">
    <name type="scientific">Lupinus angustifolius</name>
    <name type="common">Narrow-leaved blue lupine</name>
    <dbReference type="NCBI Taxonomy" id="3871"/>
    <lineage>
        <taxon>Eukaryota</taxon>
        <taxon>Viridiplantae</taxon>
        <taxon>Streptophyta</taxon>
        <taxon>Embryophyta</taxon>
        <taxon>Tracheophyta</taxon>
        <taxon>Spermatophyta</taxon>
        <taxon>Magnoliopsida</taxon>
        <taxon>eudicotyledons</taxon>
        <taxon>Gunneridae</taxon>
        <taxon>Pentapetalae</taxon>
        <taxon>rosids</taxon>
        <taxon>fabids</taxon>
        <taxon>Fabales</taxon>
        <taxon>Fabaceae</taxon>
        <taxon>Papilionoideae</taxon>
        <taxon>50 kb inversion clade</taxon>
        <taxon>genistoids sensu lato</taxon>
        <taxon>core genistoids</taxon>
        <taxon>Genisteae</taxon>
        <taxon>Lupinus</taxon>
    </lineage>
</organism>
<dbReference type="GO" id="GO:0009693">
    <property type="term" value="P:ethylene biosynthetic process"/>
    <property type="evidence" value="ECO:0007669"/>
    <property type="project" value="UniProtKB-KW"/>
</dbReference>
<dbReference type="SUPFAM" id="SSF53383">
    <property type="entry name" value="PLP-dependent transferases"/>
    <property type="match status" value="1"/>
</dbReference>
<dbReference type="GO" id="GO:0004069">
    <property type="term" value="F:L-aspartate:2-oxoglutarate aminotransferase activity"/>
    <property type="evidence" value="ECO:0007669"/>
    <property type="project" value="TreeGrafter"/>
</dbReference>
<dbReference type="KEGG" id="lang:109352071"/>
<feature type="compositionally biased region" description="Polar residues" evidence="11">
    <location>
        <begin position="1"/>
        <end position="16"/>
    </location>
</feature>
<dbReference type="GO" id="GO:0016847">
    <property type="term" value="F:1-aminocyclopropane-1-carboxylate synthase activity"/>
    <property type="evidence" value="ECO:0007669"/>
    <property type="project" value="UniProtKB-EC"/>
</dbReference>
<dbReference type="PANTHER" id="PTHR43795:SF46">
    <property type="entry name" value="AMINOTRANSFERASE ACS12-RELATED"/>
    <property type="match status" value="1"/>
</dbReference>
<feature type="compositionally biased region" description="Polar residues" evidence="11">
    <location>
        <begin position="92"/>
        <end position="103"/>
    </location>
</feature>
<reference evidence="14 15" key="1">
    <citation type="journal article" date="2017" name="Plant Biotechnol. J.">
        <title>A comprehensive draft genome sequence for lupin (Lupinus angustifolius), an emerging health food: insights into plant-microbe interactions and legume evolution.</title>
        <authorList>
            <person name="Hane J.K."/>
            <person name="Ming Y."/>
            <person name="Kamphuis L.G."/>
            <person name="Nelson M.N."/>
            <person name="Garg G."/>
            <person name="Atkins C.A."/>
            <person name="Bayer P.E."/>
            <person name="Bravo A."/>
            <person name="Bringans S."/>
            <person name="Cannon S."/>
            <person name="Edwards D."/>
            <person name="Foley R."/>
            <person name="Gao L.L."/>
            <person name="Harrison M.J."/>
            <person name="Huang W."/>
            <person name="Hurgobin B."/>
            <person name="Li S."/>
            <person name="Liu C.W."/>
            <person name="McGrath A."/>
            <person name="Morahan G."/>
            <person name="Murray J."/>
            <person name="Weller J."/>
            <person name="Jian J."/>
            <person name="Singh K.B."/>
        </authorList>
    </citation>
    <scope>NUCLEOTIDE SEQUENCE [LARGE SCALE GENOMIC DNA]</scope>
    <source>
        <strain evidence="15">cv. Tanjil</strain>
        <tissue evidence="14">Whole plant</tissue>
    </source>
</reference>
<dbReference type="Proteomes" id="UP000188354">
    <property type="component" value="Chromosome LG07"/>
</dbReference>
<evidence type="ECO:0000256" key="7">
    <source>
        <dbReference type="ARBA" id="ARBA00037888"/>
    </source>
</evidence>
<evidence type="ECO:0000256" key="9">
    <source>
        <dbReference type="ARBA" id="ARBA00042673"/>
    </source>
</evidence>
<evidence type="ECO:0000256" key="6">
    <source>
        <dbReference type="ARBA" id="ARBA00033478"/>
    </source>
</evidence>
<evidence type="ECO:0000256" key="11">
    <source>
        <dbReference type="SAM" id="MobiDB-lite"/>
    </source>
</evidence>
<evidence type="ECO:0000313" key="15">
    <source>
        <dbReference type="Proteomes" id="UP000188354"/>
    </source>
</evidence>
<dbReference type="PROSITE" id="PS00105">
    <property type="entry name" value="AA_TRANSFER_CLASS_1"/>
    <property type="match status" value="1"/>
</dbReference>
<accession>A0A4P1RBT0</accession>
<evidence type="ECO:0000256" key="12">
    <source>
        <dbReference type="SAM" id="Phobius"/>
    </source>
</evidence>
<comment type="similarity">
    <text evidence="1">Belongs to the class-I pyridoxal-phosphate-dependent aminotransferase family.</text>
</comment>
<dbReference type="InterPro" id="IPR015422">
    <property type="entry name" value="PyrdxlP-dep_Trfase_small"/>
</dbReference>
<dbReference type="STRING" id="3871.A0A4P1RBT0"/>
<sequence length="541" mass="59655">MTQTRKPTNPTRKQTNPSPSPSSYSSSSTGMKLIVPLQGVVQGRGGLLFGSLIPCALFYFFQLYLKRRRPDNSSSNPPTPSTSSPNLPELPRSSSRSNFNTRGPGSRVRVSKLATLISKPDDDSPYYIGLQRVAQDPYDKVENPNGIVQLGLSDNKLCLDLIGDWMLRNCAESILGSGDDGVGLSIHGIATYQPFDGLEELKMAFSDFMHQVMGGSVKFDPSNMVLTAGATPAIEILSFCLADQGNALLVPTPYYPGFDRDVKWRPGVDLIPVHCRSADNFSLSITALEQAFSQARKRGVKVRGILISNPSNPVGNVMTQDMLYSLLDFAEEKNIHIIADEVFAGSTYGNEKFVSIAEIIDSEYIDKSRVHIIYGLSKDLSLAGFRVGVIYSYNNSVLAAAKKLSRFSSISTPTQRIVTSMLSDKRFIQDYFQTNRNRIREAHDTFVEGLSELGIKCAESSAGMYCWADMSGLIRPYSEKGELELWEKFMSDAKINITPGSACHCIEPGWFRICFTTITLEDIPLVIERIRGVVESCKSSS</sequence>
<dbReference type="Pfam" id="PF00155">
    <property type="entry name" value="Aminotran_1_2"/>
    <property type="match status" value="1"/>
</dbReference>
<dbReference type="InterPro" id="IPR015421">
    <property type="entry name" value="PyrdxlP-dep_Trfase_major"/>
</dbReference>
<name>A0A4P1RBT0_LUPAN</name>
<evidence type="ECO:0000256" key="2">
    <source>
        <dbReference type="ARBA" id="ARBA00011738"/>
    </source>
</evidence>
<comment type="catalytic activity">
    <reaction evidence="10">
        <text>S-adenosyl-L-methionine = 1-aminocyclopropane-1-carboxylate + S-methyl-5'-thioadenosine + H(+)</text>
        <dbReference type="Rhea" id="RHEA:21744"/>
        <dbReference type="ChEBI" id="CHEBI:15378"/>
        <dbReference type="ChEBI" id="CHEBI:17509"/>
        <dbReference type="ChEBI" id="CHEBI:58360"/>
        <dbReference type="ChEBI" id="CHEBI:59789"/>
        <dbReference type="EC" id="4.4.1.14"/>
    </reaction>
</comment>
<dbReference type="OrthoDB" id="691673at2759"/>
<dbReference type="Gramene" id="OIW07868">
    <property type="protein sequence ID" value="OIW07868"/>
    <property type="gene ID" value="TanjilG_19969"/>
</dbReference>
<gene>
    <name evidence="14" type="ORF">TanjilG_19969</name>
</gene>
<keyword evidence="12" id="KW-1133">Transmembrane helix</keyword>
<evidence type="ECO:0000256" key="8">
    <source>
        <dbReference type="ARBA" id="ARBA00039053"/>
    </source>
</evidence>
<feature type="transmembrane region" description="Helical" evidence="12">
    <location>
        <begin position="46"/>
        <end position="65"/>
    </location>
</feature>
<evidence type="ECO:0000256" key="4">
    <source>
        <dbReference type="ARBA" id="ARBA00022691"/>
    </source>
</evidence>
<feature type="domain" description="Aminotransferase class I/classII large" evidence="13">
    <location>
        <begin position="171"/>
        <end position="530"/>
    </location>
</feature>
<keyword evidence="5" id="KW-0663">Pyridoxal phosphate</keyword>
<dbReference type="GO" id="GO:0008793">
    <property type="term" value="F:aromatic-amino-acid transaminase activity"/>
    <property type="evidence" value="ECO:0007669"/>
    <property type="project" value="TreeGrafter"/>
</dbReference>
<dbReference type="EMBL" id="CM007367">
    <property type="protein sequence ID" value="OIW07868.1"/>
    <property type="molecule type" value="Genomic_DNA"/>
</dbReference>
<comment type="subunit">
    <text evidence="2">Homodimer.</text>
</comment>
<dbReference type="InterPro" id="IPR004839">
    <property type="entry name" value="Aminotransferase_I/II_large"/>
</dbReference>
<feature type="compositionally biased region" description="Low complexity" evidence="11">
    <location>
        <begin position="72"/>
        <end position="91"/>
    </location>
</feature>
<evidence type="ECO:0000313" key="14">
    <source>
        <dbReference type="EMBL" id="OIW07868.1"/>
    </source>
</evidence>
<protein>
    <recommendedName>
        <fullName evidence="8">1-aminocyclopropane-1-carboxylate synthase</fullName>
        <ecNumber evidence="8">4.4.1.14</ecNumber>
    </recommendedName>
    <alternativeName>
        <fullName evidence="9">S-adenosyl-L-methionine methylthioadenosine-lyase</fullName>
    </alternativeName>
</protein>
<comment type="pathway">
    <text evidence="7">Alkene biosynthesis; ethylene biosynthesis via S-adenosyl-L-methionine; ethylene from S-adenosyl-L-methionine: step 1/2.</text>
</comment>
<proteinExistence type="inferred from homology"/>
<dbReference type="GO" id="GO:0009835">
    <property type="term" value="P:fruit ripening"/>
    <property type="evidence" value="ECO:0007669"/>
    <property type="project" value="UniProtKB-KW"/>
</dbReference>
<keyword evidence="4" id="KW-0949">S-adenosyl-L-methionine</keyword>
<dbReference type="InterPro" id="IPR004838">
    <property type="entry name" value="NHTrfase_class1_PyrdxlP-BS"/>
</dbReference>
<dbReference type="CDD" id="cd00609">
    <property type="entry name" value="AAT_like"/>
    <property type="match status" value="1"/>
</dbReference>
<feature type="region of interest" description="Disordered" evidence="11">
    <location>
        <begin position="69"/>
        <end position="106"/>
    </location>
</feature>
<dbReference type="InterPro" id="IPR050478">
    <property type="entry name" value="Ethylene_sulfur-biosynth"/>
</dbReference>
<dbReference type="AlphaFoldDB" id="A0A4P1RBT0"/>
<keyword evidence="12" id="KW-0472">Membrane</keyword>
<dbReference type="InterPro" id="IPR015424">
    <property type="entry name" value="PyrdxlP-dep_Trfase"/>
</dbReference>
<evidence type="ECO:0000259" key="13">
    <source>
        <dbReference type="Pfam" id="PF00155"/>
    </source>
</evidence>
<dbReference type="PRINTS" id="PR00753">
    <property type="entry name" value="ACCSYNTHASE"/>
</dbReference>
<dbReference type="GO" id="GO:0030170">
    <property type="term" value="F:pyridoxal phosphate binding"/>
    <property type="evidence" value="ECO:0007669"/>
    <property type="project" value="InterPro"/>
</dbReference>
<keyword evidence="15" id="KW-1185">Reference proteome</keyword>
<keyword evidence="3" id="KW-0266">Ethylene biosynthesis</keyword>
<dbReference type="Gene3D" id="3.90.1150.10">
    <property type="entry name" value="Aspartate Aminotransferase, domain 1"/>
    <property type="match status" value="1"/>
</dbReference>
<keyword evidence="6" id="KW-0292">Fruit ripening</keyword>